<dbReference type="EMBL" id="CP133568">
    <property type="protein sequence ID" value="WMT04465.1"/>
    <property type="molecule type" value="Genomic_DNA"/>
</dbReference>
<dbReference type="PANTHER" id="PTHR32305">
    <property type="match status" value="1"/>
</dbReference>
<dbReference type="RefSeq" id="WP_309152825.1">
    <property type="nucleotide sequence ID" value="NZ_CP133568.1"/>
</dbReference>
<dbReference type="InterPro" id="IPR006533">
    <property type="entry name" value="T6SS_Vgr_RhsGE"/>
</dbReference>
<dbReference type="Gene3D" id="4.10.220.110">
    <property type="match status" value="1"/>
</dbReference>
<feature type="domain" description="Gp5/Type VI secretion system Vgr protein OB-fold" evidence="5">
    <location>
        <begin position="580"/>
        <end position="648"/>
    </location>
</feature>
<evidence type="ECO:0000313" key="7">
    <source>
        <dbReference type="EMBL" id="WMT04465.1"/>
    </source>
</evidence>
<protein>
    <submittedName>
        <fullName evidence="7">Type VI secretion system tip protein TssI/VgrG</fullName>
    </submittedName>
</protein>
<dbReference type="SUPFAM" id="SSF69255">
    <property type="entry name" value="gp5 N-terminal domain-like"/>
    <property type="match status" value="1"/>
</dbReference>
<dbReference type="NCBIfam" id="TIGR01646">
    <property type="entry name" value="vgr_GE"/>
    <property type="match status" value="1"/>
</dbReference>
<accession>A0ABY9PEJ5</accession>
<dbReference type="Pfam" id="PF22178">
    <property type="entry name" value="Gp5_trimer_C"/>
    <property type="match status" value="1"/>
</dbReference>
<evidence type="ECO:0000256" key="4">
    <source>
        <dbReference type="SAM" id="MobiDB-lite"/>
    </source>
</evidence>
<dbReference type="Gene3D" id="3.55.50.10">
    <property type="entry name" value="Baseplate protein-like domains"/>
    <property type="match status" value="1"/>
</dbReference>
<evidence type="ECO:0000256" key="2">
    <source>
        <dbReference type="ARBA" id="ARBA00005558"/>
    </source>
</evidence>
<reference evidence="7 8" key="1">
    <citation type="submission" date="2023-08" db="EMBL/GenBank/DDBJ databases">
        <title>The whole genome sequence of Lysobacter yananisis.</title>
        <authorList>
            <person name="Sun H."/>
        </authorList>
    </citation>
    <scope>NUCLEOTIDE SEQUENCE [LARGE SCALE GENOMIC DNA]</scope>
    <source>
        <strain evidence="7 8">SNNU513</strain>
    </source>
</reference>
<dbReference type="InterPro" id="IPR037026">
    <property type="entry name" value="Vgr_OB-fold_dom_sf"/>
</dbReference>
<dbReference type="SUPFAM" id="SSF69349">
    <property type="entry name" value="Phage fibre proteins"/>
    <property type="match status" value="1"/>
</dbReference>
<keyword evidence="8" id="KW-1185">Reference proteome</keyword>
<dbReference type="SUPFAM" id="SSF69279">
    <property type="entry name" value="Phage tail proteins"/>
    <property type="match status" value="2"/>
</dbReference>
<dbReference type="Gene3D" id="2.20.220.20">
    <property type="match status" value="1"/>
</dbReference>
<dbReference type="Proteomes" id="UP001229313">
    <property type="component" value="Chromosome"/>
</dbReference>
<dbReference type="PANTHER" id="PTHR32305:SF15">
    <property type="entry name" value="PROTEIN RHSA-RELATED"/>
    <property type="match status" value="1"/>
</dbReference>
<name>A0ABY9PEJ5_9GAMM</name>
<evidence type="ECO:0000259" key="5">
    <source>
        <dbReference type="Pfam" id="PF04717"/>
    </source>
</evidence>
<dbReference type="InterPro" id="IPR050708">
    <property type="entry name" value="T6SS_VgrG/RHS"/>
</dbReference>
<dbReference type="InterPro" id="IPR017847">
    <property type="entry name" value="T6SS_RhsGE_Vgr_subset"/>
</dbReference>
<comment type="subcellular location">
    <subcellularLocation>
        <location evidence="1">Secreted</location>
    </subcellularLocation>
</comment>
<dbReference type="Pfam" id="PF05954">
    <property type="entry name" value="Phage_GPD"/>
    <property type="match status" value="1"/>
</dbReference>
<comment type="similarity">
    <text evidence="2">Belongs to the VgrG protein family.</text>
</comment>
<organism evidence="7 8">
    <name type="scientific">Lysobacter yananisis</name>
    <dbReference type="NCBI Taxonomy" id="1003114"/>
    <lineage>
        <taxon>Bacteria</taxon>
        <taxon>Pseudomonadati</taxon>
        <taxon>Pseudomonadota</taxon>
        <taxon>Gammaproteobacteria</taxon>
        <taxon>Lysobacterales</taxon>
        <taxon>Lysobacteraceae</taxon>
        <taxon>Lysobacter</taxon>
    </lineage>
</organism>
<dbReference type="Pfam" id="PF04717">
    <property type="entry name" value="Phage_base_V"/>
    <property type="match status" value="1"/>
</dbReference>
<evidence type="ECO:0000256" key="1">
    <source>
        <dbReference type="ARBA" id="ARBA00004613"/>
    </source>
</evidence>
<dbReference type="InterPro" id="IPR054030">
    <property type="entry name" value="Gp5_Vgr_C"/>
</dbReference>
<feature type="domain" description="Gp5/Type VI secretion system Vgr C-terminal trimerisation" evidence="6">
    <location>
        <begin position="665"/>
        <end position="747"/>
    </location>
</feature>
<evidence type="ECO:0000313" key="8">
    <source>
        <dbReference type="Proteomes" id="UP001229313"/>
    </source>
</evidence>
<keyword evidence="3" id="KW-0964">Secreted</keyword>
<dbReference type="InterPro" id="IPR006531">
    <property type="entry name" value="Gp5/Vgr_OB"/>
</dbReference>
<gene>
    <name evidence="7" type="primary">tssI</name>
    <name evidence="7" type="ORF">RDV84_06445</name>
</gene>
<evidence type="ECO:0000259" key="6">
    <source>
        <dbReference type="Pfam" id="PF22178"/>
    </source>
</evidence>
<sequence>MTVKSSKPEGSLADRPGSSATTALSSELDDMIHSDGRTALAKNLDSLVHAEVAPPTDLGGIALQAADAIDPKIGQAVSGAATAAGAVQALARGGAANAVGLAEGALQTGAALSPQIAQAAKFAPLAKSALGALGLVDNAPRGVDGLDDALKAGSAILPADASAPMQNFAPSRADRGGADAGQAGSAALGYDESRRLLRLYSPLGSDKKLLVRSIEGEEALSRVGGYALELASQNPAIDHKDVLSKNLTVAVRQDDGSEHPINGYVSRFGYASADGALSVYTAELVPWLWFLGKRVNSRIYQNLGPAEVLQKVFADYGALADFEFRIYDPPAAETYLTQYNESDLHFVSRVMERYGLFYYFEHRADGHTLIVCDDSTHPQGCPPQQRHAVVPWRAQTLNDSDQAMTRLSSMRELQPSSIALNTYRFKEPGGSQYLELPSIADQGDVPALQVYDGNPAYAYANRDEGEKQAQRRLESYEWQAKRFTAQTDCRAITAGRTLRVAEHPLLGEDAENCSFLVVGRQLSARNNYGRSEDRSEDYRNTLSLIRSKIPYRPVREHAKPVMAGAQTATVVGPSGKEIHTDEFGRIKVQFPWDRYGGNDDSSSCWIRVSQPWAGRGWGTVAIPRVNQEVIVSYLEGDPDRPVILGRLFNAEQLPPRSLPDAADVMGFVSRSTPGGGGFCEMTICDRKGQELINLHSQKDMAITVQDSEAHVVVKGNRQIALNTGDESKNIAQGSLSETIAKKRSTQANTVQVTAKGGAAGPGTQLYEATDQVTHRVGDGSVTMTKTNIVIKFGPSSITLSANGIFIDGPVIHLNKDKG</sequence>
<feature type="region of interest" description="Disordered" evidence="4">
    <location>
        <begin position="1"/>
        <end position="21"/>
    </location>
</feature>
<dbReference type="Gene3D" id="2.40.50.230">
    <property type="entry name" value="Gp5 N-terminal domain"/>
    <property type="match status" value="1"/>
</dbReference>
<proteinExistence type="inferred from homology"/>
<dbReference type="NCBIfam" id="TIGR03361">
    <property type="entry name" value="VI_Rhs_Vgr"/>
    <property type="match status" value="1"/>
</dbReference>
<evidence type="ECO:0000256" key="3">
    <source>
        <dbReference type="ARBA" id="ARBA00022525"/>
    </source>
</evidence>
<dbReference type="Gene3D" id="2.30.110.50">
    <property type="match status" value="1"/>
</dbReference>